<sequence length="605" mass="70128">MKMMTEIKKVPTRSEIPEELTWDLERVYQSIEEWKKDQQKLEQELAGFRKAKNQMESGAEEFLTVIERYLEIMRIYEKLAVFASMKNDQDTTNSKYQELQGMADNLGTQVSEAVAWFQPALVHLDDQVLQDYFEQNSNLEPYRHFITELRSQRDHLLSDAQEELLAAAGNIFGAPEKTFEMLSDADLKFPIVEGENGQQVELSEGTYSKLLESADQKIRRGAFKALYQTYGSFKNTFATTLTSQVQVQNYQAKVRHYASAKDAALSENHIPDKVYDVLIDEVHRNLPLLHRYVKLRGEVLKLDKVHMYDLYTPIVKESNLSFTYSEAQAKALEALQVYGDDYLQHVQEAFDNRWIDVVENKGKRTGAYSSGGYDTDPYILLNWQDGLEDLYTLVHEMGHSMHSYYTTHTQPYVYGDYPIFVAEIASTTNENLLTDYLLKTEKDPQVRAFVLNHYLDGFKGTIFRQTQFAEFEQWIHGQDASGKSLTADSISKFYGDLNKEYYGPAIYNDDEIAMEWMRIPHFYYDFYVYQYATGFAAATTLSQRIEDDDPTHTEAYLNFLKSGSSAYPIETMQKAGVDMTQREYLEKAFKVFEERLNELEKLIVK</sequence>
<dbReference type="Proteomes" id="UP000051291">
    <property type="component" value="Unassembled WGS sequence"/>
</dbReference>
<dbReference type="EC" id="3.4.24.-" evidence="6"/>
<dbReference type="PANTHER" id="PTHR11804">
    <property type="entry name" value="PROTEASE M3 THIMET OLIGOPEPTIDASE-RELATED"/>
    <property type="match status" value="1"/>
</dbReference>
<evidence type="ECO:0000313" key="11">
    <source>
        <dbReference type="Proteomes" id="UP000051291"/>
    </source>
</evidence>
<evidence type="ECO:0000256" key="7">
    <source>
        <dbReference type="SAM" id="Coils"/>
    </source>
</evidence>
<dbReference type="CDD" id="cd09608">
    <property type="entry name" value="M3B_PepF"/>
    <property type="match status" value="1"/>
</dbReference>
<feature type="domain" description="Oligopeptidase F N-terminal" evidence="9">
    <location>
        <begin position="121"/>
        <end position="189"/>
    </location>
</feature>
<dbReference type="InterPro" id="IPR013647">
    <property type="entry name" value="OligopepF_N_dom"/>
</dbReference>
<dbReference type="Gene3D" id="1.10.287.830">
    <property type="entry name" value="putative peptidase helix hairpin domain like"/>
    <property type="match status" value="1"/>
</dbReference>
<evidence type="ECO:0000259" key="9">
    <source>
        <dbReference type="Pfam" id="PF08439"/>
    </source>
</evidence>
<dbReference type="EMBL" id="AYYZ01000029">
    <property type="protein sequence ID" value="KRM51680.1"/>
    <property type="molecule type" value="Genomic_DNA"/>
</dbReference>
<dbReference type="InterPro" id="IPR042088">
    <property type="entry name" value="OligoPept_F_C"/>
</dbReference>
<comment type="caution">
    <text evidence="10">The sequence shown here is derived from an EMBL/GenBank/DDBJ whole genome shotgun (WGS) entry which is preliminary data.</text>
</comment>
<evidence type="ECO:0000256" key="5">
    <source>
        <dbReference type="ARBA" id="ARBA00023049"/>
    </source>
</evidence>
<dbReference type="Gene3D" id="1.20.140.70">
    <property type="entry name" value="Oligopeptidase f, N-terminal domain"/>
    <property type="match status" value="1"/>
</dbReference>
<evidence type="ECO:0000256" key="1">
    <source>
        <dbReference type="ARBA" id="ARBA00022670"/>
    </source>
</evidence>
<dbReference type="SUPFAM" id="SSF55486">
    <property type="entry name" value="Metalloproteases ('zincins'), catalytic domain"/>
    <property type="match status" value="1"/>
</dbReference>
<dbReference type="PANTHER" id="PTHR11804:SF84">
    <property type="entry name" value="SACCHAROLYSIN"/>
    <property type="match status" value="1"/>
</dbReference>
<organism evidence="10 11">
    <name type="scientific">Ligilactobacillus araffinosus DSM 20653</name>
    <dbReference type="NCBI Taxonomy" id="1423820"/>
    <lineage>
        <taxon>Bacteria</taxon>
        <taxon>Bacillati</taxon>
        <taxon>Bacillota</taxon>
        <taxon>Bacilli</taxon>
        <taxon>Lactobacillales</taxon>
        <taxon>Lactobacillaceae</taxon>
        <taxon>Ligilactobacillus</taxon>
    </lineage>
</organism>
<keyword evidence="1 6" id="KW-0645">Protease</keyword>
<keyword evidence="3 6" id="KW-0378">Hydrolase</keyword>
<evidence type="ECO:0000256" key="3">
    <source>
        <dbReference type="ARBA" id="ARBA00022801"/>
    </source>
</evidence>
<dbReference type="Gene3D" id="1.10.1370.20">
    <property type="entry name" value="Oligoendopeptidase f, C-terminal domain"/>
    <property type="match status" value="1"/>
</dbReference>
<dbReference type="GO" id="GO:0046872">
    <property type="term" value="F:metal ion binding"/>
    <property type="evidence" value="ECO:0007669"/>
    <property type="project" value="UniProtKB-UniRule"/>
</dbReference>
<dbReference type="Pfam" id="PF08439">
    <property type="entry name" value="Peptidase_M3_N"/>
    <property type="match status" value="1"/>
</dbReference>
<keyword evidence="11" id="KW-1185">Reference proteome</keyword>
<dbReference type="GO" id="GO:0006518">
    <property type="term" value="P:peptide metabolic process"/>
    <property type="evidence" value="ECO:0007669"/>
    <property type="project" value="TreeGrafter"/>
</dbReference>
<dbReference type="PATRIC" id="fig|1423820.4.peg.889"/>
<evidence type="ECO:0000313" key="10">
    <source>
        <dbReference type="EMBL" id="KRM51680.1"/>
    </source>
</evidence>
<feature type="domain" description="Peptidase M3A/M3B catalytic" evidence="8">
    <location>
        <begin position="210"/>
        <end position="590"/>
    </location>
</feature>
<evidence type="ECO:0000256" key="6">
    <source>
        <dbReference type="RuleBase" id="RU368091"/>
    </source>
</evidence>
<evidence type="ECO:0000256" key="2">
    <source>
        <dbReference type="ARBA" id="ARBA00022723"/>
    </source>
</evidence>
<dbReference type="GO" id="GO:0004222">
    <property type="term" value="F:metalloendopeptidase activity"/>
    <property type="evidence" value="ECO:0007669"/>
    <property type="project" value="UniProtKB-UniRule"/>
</dbReference>
<dbReference type="STRING" id="1423820.FC64_GL000867"/>
<dbReference type="InterPro" id="IPR001567">
    <property type="entry name" value="Pept_M3A_M3B_dom"/>
</dbReference>
<dbReference type="Pfam" id="PF01432">
    <property type="entry name" value="Peptidase_M3"/>
    <property type="match status" value="1"/>
</dbReference>
<reference evidence="10 11" key="1">
    <citation type="journal article" date="2015" name="Genome Announc.">
        <title>Expanding the biotechnology potential of lactobacilli through comparative genomics of 213 strains and associated genera.</title>
        <authorList>
            <person name="Sun Z."/>
            <person name="Harris H.M."/>
            <person name="McCann A."/>
            <person name="Guo C."/>
            <person name="Argimon S."/>
            <person name="Zhang W."/>
            <person name="Yang X."/>
            <person name="Jeffery I.B."/>
            <person name="Cooney J.C."/>
            <person name="Kagawa T.F."/>
            <person name="Liu W."/>
            <person name="Song Y."/>
            <person name="Salvetti E."/>
            <person name="Wrobel A."/>
            <person name="Rasinkangas P."/>
            <person name="Parkhill J."/>
            <person name="Rea M.C."/>
            <person name="O'Sullivan O."/>
            <person name="Ritari J."/>
            <person name="Douillard F.P."/>
            <person name="Paul Ross R."/>
            <person name="Yang R."/>
            <person name="Briner A.E."/>
            <person name="Felis G.E."/>
            <person name="de Vos W.M."/>
            <person name="Barrangou R."/>
            <person name="Klaenhammer T.R."/>
            <person name="Caufield P.W."/>
            <person name="Cui Y."/>
            <person name="Zhang H."/>
            <person name="O'Toole P.W."/>
        </authorList>
    </citation>
    <scope>NUCLEOTIDE SEQUENCE [LARGE SCALE GENOMIC DNA]</scope>
    <source>
        <strain evidence="10 11">DSM 20653</strain>
    </source>
</reference>
<comment type="function">
    <text evidence="6">Has oligopeptidase activity and degrades a variety of small bioactive peptides.</text>
</comment>
<dbReference type="NCBIfam" id="TIGR00181">
    <property type="entry name" value="pepF"/>
    <property type="match status" value="1"/>
</dbReference>
<keyword evidence="5 6" id="KW-0482">Metalloprotease</keyword>
<keyword evidence="2 6" id="KW-0479">Metal-binding</keyword>
<evidence type="ECO:0000256" key="4">
    <source>
        <dbReference type="ARBA" id="ARBA00022833"/>
    </source>
</evidence>
<name>A0A0R1Z9P8_9LACO</name>
<gene>
    <name evidence="10" type="ORF">FC64_GL000867</name>
</gene>
<protein>
    <recommendedName>
        <fullName evidence="6">Oligopeptidase F</fullName>
        <ecNumber evidence="6">3.4.24.-</ecNumber>
    </recommendedName>
</protein>
<keyword evidence="7" id="KW-0175">Coiled coil</keyword>
<comment type="similarity">
    <text evidence="6">Belongs to the peptidase M3B family.</text>
</comment>
<proteinExistence type="inferred from homology"/>
<feature type="coiled-coil region" evidence="7">
    <location>
        <begin position="24"/>
        <end position="51"/>
    </location>
</feature>
<dbReference type="InterPro" id="IPR004438">
    <property type="entry name" value="Peptidase_M3B"/>
</dbReference>
<keyword evidence="4 6" id="KW-0862">Zinc</keyword>
<comment type="cofactor">
    <cofactor evidence="6">
        <name>Zn(2+)</name>
        <dbReference type="ChEBI" id="CHEBI:29105"/>
    </cofactor>
    <text evidence="6">Binds 1 zinc ion.</text>
</comment>
<dbReference type="GO" id="GO:0006508">
    <property type="term" value="P:proteolysis"/>
    <property type="evidence" value="ECO:0007669"/>
    <property type="project" value="UniProtKB-KW"/>
</dbReference>
<evidence type="ECO:0000259" key="8">
    <source>
        <dbReference type="Pfam" id="PF01432"/>
    </source>
</evidence>
<dbReference type="InterPro" id="IPR045090">
    <property type="entry name" value="Pept_M3A_M3B"/>
</dbReference>
<accession>A0A0R1Z9P8</accession>
<dbReference type="AlphaFoldDB" id="A0A0R1Z9P8"/>